<organism evidence="17 18">
    <name type="scientific">Diatrype stigma</name>
    <dbReference type="NCBI Taxonomy" id="117547"/>
    <lineage>
        <taxon>Eukaryota</taxon>
        <taxon>Fungi</taxon>
        <taxon>Dikarya</taxon>
        <taxon>Ascomycota</taxon>
        <taxon>Pezizomycotina</taxon>
        <taxon>Sordariomycetes</taxon>
        <taxon>Xylariomycetidae</taxon>
        <taxon>Xylariales</taxon>
        <taxon>Diatrypaceae</taxon>
        <taxon>Diatrype</taxon>
    </lineage>
</organism>
<evidence type="ECO:0000259" key="16">
    <source>
        <dbReference type="Pfam" id="PF22924"/>
    </source>
</evidence>
<evidence type="ECO:0000256" key="11">
    <source>
        <dbReference type="PIRSR" id="PIRSR000168-1"/>
    </source>
</evidence>
<evidence type="ECO:0000256" key="1">
    <source>
        <dbReference type="ARBA" id="ARBA00001974"/>
    </source>
</evidence>
<dbReference type="InterPro" id="IPR046373">
    <property type="entry name" value="Acyl-CoA_Oxase/DH_mid-dom_sf"/>
</dbReference>
<dbReference type="SUPFAM" id="SSF47203">
    <property type="entry name" value="Acyl-CoA dehydrogenase C-terminal domain-like"/>
    <property type="match status" value="2"/>
</dbReference>
<feature type="binding site" evidence="12">
    <location>
        <position position="151"/>
    </location>
    <ligand>
        <name>FAD</name>
        <dbReference type="ChEBI" id="CHEBI:57692"/>
    </ligand>
</feature>
<keyword evidence="5 10" id="KW-0274">FAD</keyword>
<dbReference type="Pfam" id="PF22924">
    <property type="entry name" value="ACOX_C_alpha1"/>
    <property type="match status" value="1"/>
</dbReference>
<feature type="domain" description="Acyl-CoA oxidase C-terminal" evidence="14">
    <location>
        <begin position="502"/>
        <end position="692"/>
    </location>
</feature>
<dbReference type="Gene3D" id="2.40.110.10">
    <property type="entry name" value="Butyryl-CoA Dehydrogenase, subunit A, domain 2"/>
    <property type="match status" value="1"/>
</dbReference>
<dbReference type="PIRSF" id="PIRSF000168">
    <property type="entry name" value="Acyl-CoA_oxidase"/>
    <property type="match status" value="1"/>
</dbReference>
<keyword evidence="18" id="KW-1185">Reference proteome</keyword>
<evidence type="ECO:0000259" key="15">
    <source>
        <dbReference type="Pfam" id="PF14749"/>
    </source>
</evidence>
<evidence type="ECO:0000256" key="2">
    <source>
        <dbReference type="ARBA" id="ARBA00004275"/>
    </source>
</evidence>
<comment type="cofactor">
    <cofactor evidence="1">
        <name>FAD</name>
        <dbReference type="ChEBI" id="CHEBI:57692"/>
    </cofactor>
</comment>
<dbReference type="SUPFAM" id="SSF56645">
    <property type="entry name" value="Acyl-CoA dehydrogenase NM domain-like"/>
    <property type="match status" value="1"/>
</dbReference>
<dbReference type="Gene3D" id="1.20.140.10">
    <property type="entry name" value="Butyryl-CoA Dehydrogenase, subunit A, domain 3"/>
    <property type="match status" value="2"/>
</dbReference>
<accession>A0AAN9USM9</accession>
<dbReference type="AlphaFoldDB" id="A0AAN9USM9"/>
<dbReference type="InterPro" id="IPR002655">
    <property type="entry name" value="Acyl-CoA_oxidase_C"/>
</dbReference>
<dbReference type="GO" id="GO:0033540">
    <property type="term" value="P:fatty acid beta-oxidation using acyl-CoA oxidase"/>
    <property type="evidence" value="ECO:0007669"/>
    <property type="project" value="TreeGrafter"/>
</dbReference>
<evidence type="ECO:0000256" key="6">
    <source>
        <dbReference type="ARBA" id="ARBA00022832"/>
    </source>
</evidence>
<dbReference type="PANTHER" id="PTHR10909">
    <property type="entry name" value="ELECTRON TRANSPORT OXIDOREDUCTASE"/>
    <property type="match status" value="1"/>
</dbReference>
<dbReference type="FunFam" id="2.40.110.10:FF:000003">
    <property type="entry name" value="Acyl-coenzyme A oxidase"/>
    <property type="match status" value="1"/>
</dbReference>
<evidence type="ECO:0000313" key="17">
    <source>
        <dbReference type="EMBL" id="KAK7754470.1"/>
    </source>
</evidence>
<dbReference type="GO" id="GO:0005504">
    <property type="term" value="F:fatty acid binding"/>
    <property type="evidence" value="ECO:0007669"/>
    <property type="project" value="TreeGrafter"/>
</dbReference>
<evidence type="ECO:0000256" key="9">
    <source>
        <dbReference type="ARBA" id="ARBA00023140"/>
    </source>
</evidence>
<keyword evidence="8" id="KW-0443">Lipid metabolism</keyword>
<keyword evidence="13" id="KW-0175">Coiled coil</keyword>
<dbReference type="GO" id="GO:0071949">
    <property type="term" value="F:FAD binding"/>
    <property type="evidence" value="ECO:0007669"/>
    <property type="project" value="InterPro"/>
</dbReference>
<reference evidence="17 18" key="1">
    <citation type="submission" date="2024-02" db="EMBL/GenBank/DDBJ databases">
        <title>De novo assembly and annotation of 12 fungi associated with fruit tree decline syndrome in Ontario, Canada.</title>
        <authorList>
            <person name="Sulman M."/>
            <person name="Ellouze W."/>
            <person name="Ilyukhin E."/>
        </authorList>
    </citation>
    <scope>NUCLEOTIDE SEQUENCE [LARGE SCALE GENOMIC DNA]</scope>
    <source>
        <strain evidence="17 18">M11/M66-122</strain>
    </source>
</reference>
<dbReference type="InterPro" id="IPR037069">
    <property type="entry name" value="AcylCoA_DH/ox_N_sf"/>
</dbReference>
<feature type="domain" description="Acyl-CoA oxidase C-alpha1" evidence="16">
    <location>
        <begin position="289"/>
        <end position="454"/>
    </location>
</feature>
<comment type="caution">
    <text evidence="17">The sequence shown here is derived from an EMBL/GenBank/DDBJ whole genome shotgun (WGS) entry which is preliminary data.</text>
</comment>
<evidence type="ECO:0000313" key="18">
    <source>
        <dbReference type="Proteomes" id="UP001320420"/>
    </source>
</evidence>
<evidence type="ECO:0000256" key="7">
    <source>
        <dbReference type="ARBA" id="ARBA00023002"/>
    </source>
</evidence>
<sequence length="698" mass="77464">MASTDDVSVSQKKLMASARSRTTFDVESLTQVLYGDADTIRRRREAWARVEAAIGTSDTSRLPRRYANTSREDLYLDGLELGKAAFDDRAKFGHDFFDWITPRYTLFNYTPFGLSTSMFTKVLQLMATPEQQSRWLVPAMKGQINGAYVQTELGHGTFVRGLETTATFDVAKNSFVLNSPTLSSTKFWPGAMGFAASHGIVMARLVTAGKDHGVHAFMVQLRDIQTGRALERIELGDIGPKMNHNQNDNGYARFDNVVVPRGNMLSAQASVARNGAYTKRANVHDKATYGTMMVTRSKMTWVISIQLAAAVTIAIRYSTVRKQGNFAYSSDPAGTEVALIEYRSQNYRLLTSLAKAYAIFFASQHCEAAHREFEKREREGDYSTMPSAHALIGGMKAWSSTIASEGAEDARRTCGGQGYLATSGLPDIVQSLTVMCTGEGDTHVLFQQTARYLMKWAARLRRGIEQPQPQQTELPEDLKYLAESQFTEKCSDGSLGDLTNADTQLFIFQRRAQRMVAKAESKLAEMELKRGKTKAQAWNQHVMLLMSAARAHVEYLVLRDFIEATAAHKIQKTAVRRVMDRLRSTFALSTMVNPQSADAISFAEDGFLSAARLDAARDALNDLLDDLLPDAIGLTDAWDFTDAGLGSAIGVRDGNAYETLMRWTEQLPINVMARKDGAGGRHAEAWERYIRPALLSKL</sequence>
<dbReference type="InterPro" id="IPR009100">
    <property type="entry name" value="AcylCoA_DH/oxidase_NM_dom_sf"/>
</dbReference>
<dbReference type="EMBL" id="JAKJXP020000020">
    <property type="protein sequence ID" value="KAK7754470.1"/>
    <property type="molecule type" value="Genomic_DNA"/>
</dbReference>
<evidence type="ECO:0000256" key="12">
    <source>
        <dbReference type="PIRSR" id="PIRSR000168-2"/>
    </source>
</evidence>
<dbReference type="GO" id="GO:0055088">
    <property type="term" value="P:lipid homeostasis"/>
    <property type="evidence" value="ECO:0007669"/>
    <property type="project" value="TreeGrafter"/>
</dbReference>
<keyword evidence="6" id="KW-0276">Fatty acid metabolism</keyword>
<dbReference type="InterPro" id="IPR029320">
    <property type="entry name" value="Acyl-CoA_ox_N"/>
</dbReference>
<dbReference type="GO" id="GO:0003997">
    <property type="term" value="F:acyl-CoA oxidase activity"/>
    <property type="evidence" value="ECO:0007669"/>
    <property type="project" value="InterPro"/>
</dbReference>
<dbReference type="FunFam" id="1.20.140.10:FF:000013">
    <property type="entry name" value="Acyl-coenzyme A oxidase"/>
    <property type="match status" value="1"/>
</dbReference>
<keyword evidence="9" id="KW-0576">Peroxisome</keyword>
<dbReference type="InterPro" id="IPR036250">
    <property type="entry name" value="AcylCo_DH-like_C"/>
</dbReference>
<keyword evidence="4 10" id="KW-0285">Flavoprotein</keyword>
<protein>
    <recommendedName>
        <fullName evidence="10">Acyl-coenzyme A oxidase</fullName>
    </recommendedName>
</protein>
<comment type="subcellular location">
    <subcellularLocation>
        <location evidence="2">Peroxisome</location>
    </subcellularLocation>
</comment>
<evidence type="ECO:0000259" key="14">
    <source>
        <dbReference type="Pfam" id="PF01756"/>
    </source>
</evidence>
<dbReference type="Pfam" id="PF01756">
    <property type="entry name" value="ACOX"/>
    <property type="match status" value="1"/>
</dbReference>
<evidence type="ECO:0000256" key="8">
    <source>
        <dbReference type="ARBA" id="ARBA00023098"/>
    </source>
</evidence>
<proteinExistence type="inferred from homology"/>
<dbReference type="Gene3D" id="1.10.540.10">
    <property type="entry name" value="Acyl-CoA dehydrogenase/oxidase, N-terminal domain"/>
    <property type="match status" value="1"/>
</dbReference>
<name>A0AAN9USM9_9PEZI</name>
<dbReference type="Proteomes" id="UP001320420">
    <property type="component" value="Unassembled WGS sequence"/>
</dbReference>
<dbReference type="GO" id="GO:0005777">
    <property type="term" value="C:peroxisome"/>
    <property type="evidence" value="ECO:0007669"/>
    <property type="project" value="UniProtKB-SubCell"/>
</dbReference>
<dbReference type="PANTHER" id="PTHR10909:SF250">
    <property type="entry name" value="PEROXISOMAL ACYL-COENZYME A OXIDASE 1"/>
    <property type="match status" value="1"/>
</dbReference>
<evidence type="ECO:0000256" key="13">
    <source>
        <dbReference type="SAM" id="Coils"/>
    </source>
</evidence>
<feature type="domain" description="Acyl-coenzyme A oxidase N-terminal" evidence="15">
    <location>
        <begin position="25"/>
        <end position="144"/>
    </location>
</feature>
<dbReference type="Pfam" id="PF14749">
    <property type="entry name" value="Acyl-CoA_ox_N"/>
    <property type="match status" value="1"/>
</dbReference>
<dbReference type="InterPro" id="IPR012258">
    <property type="entry name" value="Acyl-CoA_oxidase"/>
</dbReference>
<evidence type="ECO:0000256" key="4">
    <source>
        <dbReference type="ARBA" id="ARBA00022630"/>
    </source>
</evidence>
<dbReference type="FunFam" id="1.20.140.10:FF:000010">
    <property type="entry name" value="Acyl-coenzyme A oxidase"/>
    <property type="match status" value="1"/>
</dbReference>
<keyword evidence="7" id="KW-0560">Oxidoreductase</keyword>
<evidence type="ECO:0000256" key="3">
    <source>
        <dbReference type="ARBA" id="ARBA00006288"/>
    </source>
</evidence>
<dbReference type="InterPro" id="IPR055060">
    <property type="entry name" value="ACOX_C_alpha1"/>
</dbReference>
<comment type="similarity">
    <text evidence="3 10">Belongs to the acyl-CoA oxidase family.</text>
</comment>
<feature type="coiled-coil region" evidence="13">
    <location>
        <begin position="509"/>
        <end position="536"/>
    </location>
</feature>
<gene>
    <name evidence="17" type="ORF">SLS62_003490</name>
</gene>
<feature type="active site" description="Proton acceptor" evidence="11">
    <location>
        <position position="439"/>
    </location>
</feature>
<evidence type="ECO:0000256" key="10">
    <source>
        <dbReference type="PIRNR" id="PIRNR000168"/>
    </source>
</evidence>
<evidence type="ECO:0000256" key="5">
    <source>
        <dbReference type="ARBA" id="ARBA00022827"/>
    </source>
</evidence>
<feature type="binding site" evidence="12">
    <location>
        <position position="190"/>
    </location>
    <ligand>
        <name>FAD</name>
        <dbReference type="ChEBI" id="CHEBI:57692"/>
    </ligand>
</feature>